<feature type="transmembrane region" description="Helical" evidence="1">
    <location>
        <begin position="84"/>
        <end position="103"/>
    </location>
</feature>
<keyword evidence="3" id="KW-1185">Reference proteome</keyword>
<accession>A0A0K1W1F7</accession>
<sequence length="168" mass="19793">MGIDTLNKDETEVTVDYNNQDNEVTVEETITPIIKKKIDKKVVKTLLKKDDQEQLFYIENKIISKKEQTLLVQEYFKKKFWKELLLLMLSSLLITIAFDYFVTPTGRTGLFPAGIGAMARWFSILTFPIDRQMQGSFYFIYYFSINIPLFIFGYIKLGKNLLIQHYYL</sequence>
<keyword evidence="1" id="KW-1133">Transmembrane helix</keyword>
<keyword evidence="1" id="KW-0812">Transmembrane</keyword>
<evidence type="ECO:0000256" key="1">
    <source>
        <dbReference type="SAM" id="Phobius"/>
    </source>
</evidence>
<dbReference type="KEGG" id="sll:SLITO_v1c03620"/>
<dbReference type="STRING" id="216942.SLITO_v1c03620"/>
<evidence type="ECO:0000313" key="2">
    <source>
        <dbReference type="EMBL" id="AKX34016.1"/>
    </source>
</evidence>
<dbReference type="EMBL" id="CP012357">
    <property type="protein sequence ID" value="AKX34016.1"/>
    <property type="molecule type" value="Genomic_DNA"/>
</dbReference>
<dbReference type="Pfam" id="PF02588">
    <property type="entry name" value="YitT_membrane"/>
    <property type="match status" value="1"/>
</dbReference>
<gene>
    <name evidence="2" type="ORF">SLITO_v1c03620</name>
</gene>
<proteinExistence type="predicted"/>
<reference evidence="2 3" key="1">
    <citation type="journal article" date="2015" name="Genome Announc.">
        <title>Complete Genome Sequence of Spiroplasma litorale TN-1T (DSM 21781), a Bacterium Isolated from a Green-Eyed Horsefly (Tabanus nigrovittatus).</title>
        <authorList>
            <person name="Lo W.S."/>
            <person name="Lai Y.C."/>
            <person name="Lien Y.W."/>
            <person name="Wang T.H."/>
            <person name="Kuo C.H."/>
        </authorList>
    </citation>
    <scope>NUCLEOTIDE SEQUENCE [LARGE SCALE GENOMIC DNA]</scope>
    <source>
        <strain evidence="2 3">TN-1</strain>
    </source>
</reference>
<keyword evidence="1" id="KW-0472">Membrane</keyword>
<feature type="transmembrane region" description="Helical" evidence="1">
    <location>
        <begin position="109"/>
        <end position="127"/>
    </location>
</feature>
<organism evidence="2 3">
    <name type="scientific">Spiroplasma litorale</name>
    <dbReference type="NCBI Taxonomy" id="216942"/>
    <lineage>
        <taxon>Bacteria</taxon>
        <taxon>Bacillati</taxon>
        <taxon>Mycoplasmatota</taxon>
        <taxon>Mollicutes</taxon>
        <taxon>Entomoplasmatales</taxon>
        <taxon>Spiroplasmataceae</taxon>
        <taxon>Spiroplasma</taxon>
    </lineage>
</organism>
<protein>
    <submittedName>
        <fullName evidence="2">Uncharacterized protein</fullName>
    </submittedName>
</protein>
<dbReference type="PATRIC" id="fig|216942.3.peg.365"/>
<feature type="transmembrane region" description="Helical" evidence="1">
    <location>
        <begin position="139"/>
        <end position="157"/>
    </location>
</feature>
<evidence type="ECO:0000313" key="3">
    <source>
        <dbReference type="Proteomes" id="UP000067476"/>
    </source>
</evidence>
<name>A0A0K1W1F7_9MOLU</name>
<dbReference type="AlphaFoldDB" id="A0A0K1W1F7"/>
<dbReference type="Proteomes" id="UP000067476">
    <property type="component" value="Chromosome"/>
</dbReference>
<dbReference type="InterPro" id="IPR003740">
    <property type="entry name" value="YitT"/>
</dbReference>